<evidence type="ECO:0000313" key="2">
    <source>
        <dbReference type="Proteomes" id="UP000824089"/>
    </source>
</evidence>
<accession>A0A9D1LAW3</accession>
<protein>
    <submittedName>
        <fullName evidence="1">AraC family transcriptional regulator</fullName>
    </submittedName>
</protein>
<dbReference type="Proteomes" id="UP000824089">
    <property type="component" value="Unassembled WGS sequence"/>
</dbReference>
<reference evidence="1" key="2">
    <citation type="journal article" date="2021" name="PeerJ">
        <title>Extensive microbial diversity within the chicken gut microbiome revealed by metagenomics and culture.</title>
        <authorList>
            <person name="Gilroy R."/>
            <person name="Ravi A."/>
            <person name="Getino M."/>
            <person name="Pursley I."/>
            <person name="Horton D.L."/>
            <person name="Alikhan N.F."/>
            <person name="Baker D."/>
            <person name="Gharbi K."/>
            <person name="Hall N."/>
            <person name="Watson M."/>
            <person name="Adriaenssens E.M."/>
            <person name="Foster-Nyarko E."/>
            <person name="Jarju S."/>
            <person name="Secka A."/>
            <person name="Antonio M."/>
            <person name="Oren A."/>
            <person name="Chaudhuri R.R."/>
            <person name="La Ragione R."/>
            <person name="Hildebrand F."/>
            <person name="Pallen M.J."/>
        </authorList>
    </citation>
    <scope>NUCLEOTIDE SEQUENCE</scope>
    <source>
        <strain evidence="1">CHK195-4489</strain>
    </source>
</reference>
<organism evidence="1 2">
    <name type="scientific">Candidatus Egerieisoma faecipullorum</name>
    <dbReference type="NCBI Taxonomy" id="2840963"/>
    <lineage>
        <taxon>Bacteria</taxon>
        <taxon>Bacillati</taxon>
        <taxon>Bacillota</taxon>
        <taxon>Clostridia</taxon>
        <taxon>Eubacteriales</taxon>
        <taxon>Clostridiaceae</taxon>
        <taxon>Clostridiaceae incertae sedis</taxon>
        <taxon>Candidatus Egerieisoma</taxon>
    </lineage>
</organism>
<name>A0A9D1LAW3_9CLOT</name>
<gene>
    <name evidence="1" type="ORF">IAD50_05065</name>
</gene>
<dbReference type="AlphaFoldDB" id="A0A9D1LAW3"/>
<evidence type="ECO:0000313" key="1">
    <source>
        <dbReference type="EMBL" id="HIU29648.1"/>
    </source>
</evidence>
<dbReference type="EMBL" id="DVMM01000102">
    <property type="protein sequence ID" value="HIU29648.1"/>
    <property type="molecule type" value="Genomic_DNA"/>
</dbReference>
<sequence>MQNVRIYDMPDCKMVSSGSGMFGEENLSIFEKWMSSQKRGLFPKDFLFWDGSGYQWLYLYEDGMSVLKELELIDFQGGFYAVATDIDQKTDMELMKKEVDAFLSLNGFERDPSRPDLGNIITSPNAKKIMGYEQMDYYAPIKARE</sequence>
<reference evidence="1" key="1">
    <citation type="submission" date="2020-10" db="EMBL/GenBank/DDBJ databases">
        <authorList>
            <person name="Gilroy R."/>
        </authorList>
    </citation>
    <scope>NUCLEOTIDE SEQUENCE</scope>
    <source>
        <strain evidence="1">CHK195-4489</strain>
    </source>
</reference>
<comment type="caution">
    <text evidence="1">The sequence shown here is derived from an EMBL/GenBank/DDBJ whole genome shotgun (WGS) entry which is preliminary data.</text>
</comment>
<proteinExistence type="predicted"/>